<reference evidence="2" key="1">
    <citation type="submission" date="2013-04" db="EMBL/GenBank/DDBJ databases">
        <authorList>
            <person name="Harkins D.M."/>
            <person name="Durkin A.S."/>
            <person name="Selengut J.D."/>
            <person name="Sanka R."/>
            <person name="DePew J."/>
            <person name="Purushe J."/>
            <person name="Ahmed A."/>
            <person name="van der Linden H."/>
            <person name="Goris M.G.A."/>
            <person name="Hartskeerl R.A."/>
            <person name="Vinetz J.M."/>
            <person name="Sutton G.G."/>
            <person name="Nelson W.C."/>
            <person name="Fouts D.E."/>
        </authorList>
    </citation>
    <scope>NUCLEOTIDE SEQUENCE [LARGE SCALE GENOMIC DNA]</scope>
    <source>
        <strain evidence="2">BUT 6</strain>
    </source>
</reference>
<dbReference type="EMBL" id="AKWZ02000009">
    <property type="protein sequence ID" value="EPG74712.1"/>
    <property type="molecule type" value="Genomic_DNA"/>
</dbReference>
<dbReference type="Pfam" id="PF00583">
    <property type="entry name" value="Acetyltransf_1"/>
    <property type="match status" value="1"/>
</dbReference>
<dbReference type="AlphaFoldDB" id="S3W358"/>
<dbReference type="OrthoDB" id="342352at2"/>
<dbReference type="Proteomes" id="UP000014540">
    <property type="component" value="Unassembled WGS sequence"/>
</dbReference>
<comment type="caution">
    <text evidence="2">The sequence shown here is derived from an EMBL/GenBank/DDBJ whole genome shotgun (WGS) entry which is preliminary data.</text>
</comment>
<dbReference type="InterPro" id="IPR016181">
    <property type="entry name" value="Acyl_CoA_acyltransferase"/>
</dbReference>
<sequence>MNTKDFIIKPVLPEQREAAIELVNQFFRFINKLTLDGVFRIRPRAAAKMVDIYLKLRGTEKIVFLGGFLGEELVSILIARVEDKPYLEEEKNLYIDLAITKQGKRRSGFMKPLVEATFEWAKLNGIKAIELRAIAENENAVAFWKSLGFDPFYIRFRKLVD</sequence>
<accession>S3W358</accession>
<dbReference type="RefSeq" id="WP_016549273.1">
    <property type="nucleotide sequence ID" value="NZ_AKWZ02000009.1"/>
</dbReference>
<proteinExistence type="predicted"/>
<evidence type="ECO:0000313" key="3">
    <source>
        <dbReference type="Proteomes" id="UP000014540"/>
    </source>
</evidence>
<dbReference type="SUPFAM" id="SSF55729">
    <property type="entry name" value="Acyl-CoA N-acyltransferases (Nat)"/>
    <property type="match status" value="1"/>
</dbReference>
<evidence type="ECO:0000313" key="2">
    <source>
        <dbReference type="EMBL" id="EPG74712.1"/>
    </source>
</evidence>
<organism evidence="2 3">
    <name type="scientific">Leptospira fainei serovar Hurstbridge str. BUT 6</name>
    <dbReference type="NCBI Taxonomy" id="1193011"/>
    <lineage>
        <taxon>Bacteria</taxon>
        <taxon>Pseudomonadati</taxon>
        <taxon>Spirochaetota</taxon>
        <taxon>Spirochaetia</taxon>
        <taxon>Leptospirales</taxon>
        <taxon>Leptospiraceae</taxon>
        <taxon>Leptospira</taxon>
    </lineage>
</organism>
<protein>
    <submittedName>
        <fullName evidence="2">Acetyltransferase, GNAT family</fullName>
    </submittedName>
</protein>
<feature type="domain" description="N-acetyltransferase" evidence="1">
    <location>
        <begin position="6"/>
        <end position="161"/>
    </location>
</feature>
<dbReference type="PROSITE" id="PS51186">
    <property type="entry name" value="GNAT"/>
    <property type="match status" value="1"/>
</dbReference>
<name>S3W358_9LEPT</name>
<keyword evidence="3" id="KW-1185">Reference proteome</keyword>
<dbReference type="Gene3D" id="3.40.630.30">
    <property type="match status" value="1"/>
</dbReference>
<evidence type="ECO:0000259" key="1">
    <source>
        <dbReference type="PROSITE" id="PS51186"/>
    </source>
</evidence>
<dbReference type="GO" id="GO:0016747">
    <property type="term" value="F:acyltransferase activity, transferring groups other than amino-acyl groups"/>
    <property type="evidence" value="ECO:0007669"/>
    <property type="project" value="InterPro"/>
</dbReference>
<gene>
    <name evidence="2" type="ORF">LEP1GSC058_1747</name>
</gene>
<dbReference type="InterPro" id="IPR000182">
    <property type="entry name" value="GNAT_dom"/>
</dbReference>